<evidence type="ECO:0000313" key="3">
    <source>
        <dbReference type="Proteomes" id="UP000298416"/>
    </source>
</evidence>
<sequence length="151" mass="16761">MTLTELKEKFRKLSALEKARKGWEGKYGVSSKQCMHGPNCKLGSFCSTGRRLQEVNILGGLILPVRGTVRQSHKRIRAVRIETTSDTQRIVGLLIPIAAVPTVLQGPSLSLIWPGFSKLMTIEICKGSTLFCHFFGRAVLVCATKMGRFRI</sequence>
<evidence type="ECO:0000259" key="1">
    <source>
        <dbReference type="Pfam" id="PF25373"/>
    </source>
</evidence>
<evidence type="ECO:0000313" key="2">
    <source>
        <dbReference type="EMBL" id="KAG6418927.1"/>
    </source>
</evidence>
<dbReference type="InterPro" id="IPR026741">
    <property type="entry name" value="SNO"/>
</dbReference>
<accession>A0A8X8XUC6</accession>
<comment type="caution">
    <text evidence="2">The sequence shown here is derived from an EMBL/GenBank/DDBJ whole genome shotgun (WGS) entry which is preliminary data.</text>
</comment>
<dbReference type="PANTHER" id="PTHR12706:SF13">
    <property type="entry name" value="PROTEIN FORGETTER 1"/>
    <property type="match status" value="1"/>
</dbReference>
<dbReference type="GO" id="GO:0031490">
    <property type="term" value="F:chromatin DNA binding"/>
    <property type="evidence" value="ECO:0007669"/>
    <property type="project" value="TreeGrafter"/>
</dbReference>
<feature type="domain" description="SBNO alpha/beta" evidence="1">
    <location>
        <begin position="2"/>
        <end position="51"/>
    </location>
</feature>
<dbReference type="PANTHER" id="PTHR12706">
    <property type="entry name" value="STRAWBERRY NOTCH-RELATED"/>
    <property type="match status" value="1"/>
</dbReference>
<dbReference type="InterPro" id="IPR057332">
    <property type="entry name" value="SBNO_a/b_dom"/>
</dbReference>
<organism evidence="2">
    <name type="scientific">Salvia splendens</name>
    <name type="common">Scarlet sage</name>
    <dbReference type="NCBI Taxonomy" id="180675"/>
    <lineage>
        <taxon>Eukaryota</taxon>
        <taxon>Viridiplantae</taxon>
        <taxon>Streptophyta</taxon>
        <taxon>Embryophyta</taxon>
        <taxon>Tracheophyta</taxon>
        <taxon>Spermatophyta</taxon>
        <taxon>Magnoliopsida</taxon>
        <taxon>eudicotyledons</taxon>
        <taxon>Gunneridae</taxon>
        <taxon>Pentapetalae</taxon>
        <taxon>asterids</taxon>
        <taxon>lamiids</taxon>
        <taxon>Lamiales</taxon>
        <taxon>Lamiaceae</taxon>
        <taxon>Nepetoideae</taxon>
        <taxon>Mentheae</taxon>
        <taxon>Salviinae</taxon>
        <taxon>Salvia</taxon>
        <taxon>Salvia subgen. Calosphace</taxon>
        <taxon>core Calosphace</taxon>
    </lineage>
</organism>
<reference evidence="2" key="1">
    <citation type="submission" date="2018-01" db="EMBL/GenBank/DDBJ databases">
        <authorList>
            <person name="Mao J.F."/>
        </authorList>
    </citation>
    <scope>NUCLEOTIDE SEQUENCE</scope>
    <source>
        <strain evidence="2">Huo1</strain>
        <tissue evidence="2">Leaf</tissue>
    </source>
</reference>
<reference evidence="2" key="2">
    <citation type="submission" date="2020-08" db="EMBL/GenBank/DDBJ databases">
        <title>Plant Genome Project.</title>
        <authorList>
            <person name="Zhang R.-G."/>
        </authorList>
    </citation>
    <scope>NUCLEOTIDE SEQUENCE</scope>
    <source>
        <strain evidence="2">Huo1</strain>
        <tissue evidence="2">Leaf</tissue>
    </source>
</reference>
<dbReference type="AlphaFoldDB" id="A0A8X8XUC6"/>
<protein>
    <recommendedName>
        <fullName evidence="1">SBNO alpha/beta domain-containing protein</fullName>
    </recommendedName>
</protein>
<dbReference type="Pfam" id="PF25373">
    <property type="entry name" value="SBNO"/>
    <property type="match status" value="1"/>
</dbReference>
<dbReference type="Proteomes" id="UP000298416">
    <property type="component" value="Unassembled WGS sequence"/>
</dbReference>
<dbReference type="GO" id="GO:0006355">
    <property type="term" value="P:regulation of DNA-templated transcription"/>
    <property type="evidence" value="ECO:0007669"/>
    <property type="project" value="InterPro"/>
</dbReference>
<proteinExistence type="predicted"/>
<dbReference type="GO" id="GO:0042393">
    <property type="term" value="F:histone binding"/>
    <property type="evidence" value="ECO:0007669"/>
    <property type="project" value="TreeGrafter"/>
</dbReference>
<gene>
    <name evidence="2" type="ORF">SASPL_121134</name>
</gene>
<keyword evidence="3" id="KW-1185">Reference proteome</keyword>
<dbReference type="GO" id="GO:0005634">
    <property type="term" value="C:nucleus"/>
    <property type="evidence" value="ECO:0007669"/>
    <property type="project" value="TreeGrafter"/>
</dbReference>
<name>A0A8X8XUC6_SALSN</name>
<dbReference type="EMBL" id="PNBA02000007">
    <property type="protein sequence ID" value="KAG6418927.1"/>
    <property type="molecule type" value="Genomic_DNA"/>
</dbReference>